<sequence>MDAQVLATGDIMKIEMEEGGFQAVEADAKLFELYNASRNLSFKCDTNENTKNAVLDRSPGPEIIDQINIKHETDDYFVDDLASRTAIRLLVNEEHNSAKAWIKSEPEEVKVESGLANSEKDSVLEMIEEFIIKDECNDDDMFLDTNPETVSNSAINQEFPLKQDVVVKRPDSGSFFCQNPDCIASVSSKIHECTHCEYKTTHKSKINRHTTQHSKLLNNYKFRICIHCKATFTGIPALNDHLIRKHPDFIASVSSKIHECAHCTYKTTQKSMIDRHMSKHSKLVDNYKFSICIHCKATFSRISALNDHLIRKHPDFIASVSSKIHECTHCTYKTTHKSKIDRHMLKHSKLVDNCKFRICIHCKATFSRISVLNDHLIRKHPDFIASVSSKIHECTHCAFKSVFKSKLDRHMSKHSKLEDNCKFNMCIHCNAKLKGTRALNDHIVRKHPEFIASVSAKIYECTSCAYKTVRKIDVATHMKTKHRIC</sequence>
<reference evidence="9" key="1">
    <citation type="submission" date="2022-03" db="EMBL/GenBank/DDBJ databases">
        <authorList>
            <person name="Sayadi A."/>
        </authorList>
    </citation>
    <scope>NUCLEOTIDE SEQUENCE</scope>
</reference>
<feature type="domain" description="C2H2-type" evidence="8">
    <location>
        <begin position="292"/>
        <end position="313"/>
    </location>
</feature>
<dbReference type="OrthoDB" id="3561125at2759"/>
<evidence type="ECO:0000256" key="6">
    <source>
        <dbReference type="ARBA" id="ARBA00023125"/>
    </source>
</evidence>
<dbReference type="SMART" id="SM00614">
    <property type="entry name" value="ZnF_BED"/>
    <property type="match status" value="4"/>
</dbReference>
<keyword evidence="5" id="KW-0862">Zinc</keyword>
<dbReference type="Proteomes" id="UP001152888">
    <property type="component" value="Unassembled WGS sequence"/>
</dbReference>
<dbReference type="GO" id="GO:0005634">
    <property type="term" value="C:nucleus"/>
    <property type="evidence" value="ECO:0007669"/>
    <property type="project" value="UniProtKB-SubCell"/>
</dbReference>
<name>A0A9P0PBN8_ACAOB</name>
<evidence type="ECO:0000256" key="4">
    <source>
        <dbReference type="ARBA" id="ARBA00022771"/>
    </source>
</evidence>
<evidence type="ECO:0000256" key="1">
    <source>
        <dbReference type="ARBA" id="ARBA00004123"/>
    </source>
</evidence>
<evidence type="ECO:0000256" key="7">
    <source>
        <dbReference type="ARBA" id="ARBA00023242"/>
    </source>
</evidence>
<proteinExistence type="predicted"/>
<accession>A0A9P0PBN8</accession>
<evidence type="ECO:0000313" key="10">
    <source>
        <dbReference type="Proteomes" id="UP001152888"/>
    </source>
</evidence>
<dbReference type="AlphaFoldDB" id="A0A9P0PBN8"/>
<dbReference type="PANTHER" id="PTHR24392:SF56">
    <property type="entry name" value="ZINC FINGER PROTEIN 510"/>
    <property type="match status" value="1"/>
</dbReference>
<dbReference type="PANTHER" id="PTHR24392">
    <property type="entry name" value="ZINC FINGER PROTEIN"/>
    <property type="match status" value="1"/>
</dbReference>
<organism evidence="9 10">
    <name type="scientific">Acanthoscelides obtectus</name>
    <name type="common">Bean weevil</name>
    <name type="synonym">Bruchus obtectus</name>
    <dbReference type="NCBI Taxonomy" id="200917"/>
    <lineage>
        <taxon>Eukaryota</taxon>
        <taxon>Metazoa</taxon>
        <taxon>Ecdysozoa</taxon>
        <taxon>Arthropoda</taxon>
        <taxon>Hexapoda</taxon>
        <taxon>Insecta</taxon>
        <taxon>Pterygota</taxon>
        <taxon>Neoptera</taxon>
        <taxon>Endopterygota</taxon>
        <taxon>Coleoptera</taxon>
        <taxon>Polyphaga</taxon>
        <taxon>Cucujiformia</taxon>
        <taxon>Chrysomeloidea</taxon>
        <taxon>Chrysomelidae</taxon>
        <taxon>Bruchinae</taxon>
        <taxon>Bruchini</taxon>
        <taxon>Acanthoscelides</taxon>
    </lineage>
</organism>
<comment type="caution">
    <text evidence="9">The sequence shown here is derived from an EMBL/GenBank/DDBJ whole genome shotgun (WGS) entry which is preliminary data.</text>
</comment>
<evidence type="ECO:0000259" key="8">
    <source>
        <dbReference type="PROSITE" id="PS00028"/>
    </source>
</evidence>
<dbReference type="PROSITE" id="PS00028">
    <property type="entry name" value="ZINC_FINGER_C2H2_1"/>
    <property type="match status" value="2"/>
</dbReference>
<evidence type="ECO:0000256" key="5">
    <source>
        <dbReference type="ARBA" id="ARBA00022833"/>
    </source>
</evidence>
<dbReference type="GO" id="GO:0008270">
    <property type="term" value="F:zinc ion binding"/>
    <property type="evidence" value="ECO:0007669"/>
    <property type="project" value="UniProtKB-KW"/>
</dbReference>
<dbReference type="GO" id="GO:0003677">
    <property type="term" value="F:DNA binding"/>
    <property type="evidence" value="ECO:0007669"/>
    <property type="project" value="UniProtKB-KW"/>
</dbReference>
<keyword evidence="2" id="KW-0479">Metal-binding</keyword>
<evidence type="ECO:0000313" key="9">
    <source>
        <dbReference type="EMBL" id="CAH1976872.1"/>
    </source>
</evidence>
<evidence type="ECO:0000256" key="2">
    <source>
        <dbReference type="ARBA" id="ARBA00022723"/>
    </source>
</evidence>
<dbReference type="SMART" id="SM00355">
    <property type="entry name" value="ZnF_C2H2"/>
    <property type="match status" value="9"/>
</dbReference>
<protein>
    <recommendedName>
        <fullName evidence="8">C2H2-type domain-containing protein</fullName>
    </recommendedName>
</protein>
<keyword evidence="10" id="KW-1185">Reference proteome</keyword>
<dbReference type="Gene3D" id="3.30.160.60">
    <property type="entry name" value="Classic Zinc Finger"/>
    <property type="match status" value="4"/>
</dbReference>
<gene>
    <name evidence="9" type="ORF">ACAOBT_LOCUS12358</name>
</gene>
<keyword evidence="7" id="KW-0539">Nucleus</keyword>
<keyword evidence="4" id="KW-0863">Zinc-finger</keyword>
<evidence type="ECO:0000256" key="3">
    <source>
        <dbReference type="ARBA" id="ARBA00022737"/>
    </source>
</evidence>
<keyword evidence="6" id="KW-0238">DNA-binding</keyword>
<comment type="subcellular location">
    <subcellularLocation>
        <location evidence="1">Nucleus</location>
    </subcellularLocation>
</comment>
<dbReference type="InterPro" id="IPR013087">
    <property type="entry name" value="Znf_C2H2_type"/>
</dbReference>
<feature type="domain" description="C2H2-type" evidence="8">
    <location>
        <begin position="359"/>
        <end position="380"/>
    </location>
</feature>
<dbReference type="EMBL" id="CAKOFQ010006852">
    <property type="protein sequence ID" value="CAH1976872.1"/>
    <property type="molecule type" value="Genomic_DNA"/>
</dbReference>
<keyword evidence="3" id="KW-0677">Repeat</keyword>